<evidence type="ECO:0000259" key="21">
    <source>
        <dbReference type="Pfam" id="PF24621"/>
    </source>
</evidence>
<keyword evidence="14" id="KW-0862">Zinc</keyword>
<keyword evidence="18" id="KW-0170">Cobalt</keyword>
<dbReference type="InterPro" id="IPR056179">
    <property type="entry name" value="DHQS_C"/>
</dbReference>
<evidence type="ECO:0000259" key="20">
    <source>
        <dbReference type="Pfam" id="PF01761"/>
    </source>
</evidence>
<keyword evidence="11" id="KW-0028">Amino-acid biosynthesis</keyword>
<dbReference type="PANTHER" id="PTHR43622">
    <property type="entry name" value="3-DEHYDROQUINATE SYNTHASE"/>
    <property type="match status" value="1"/>
</dbReference>
<sequence length="357" mass="40020">MRQIKLQDYQVSIGNAWAEIQNTIDFNGVSKCFVLVDAMTKEYCLPLFLEKSQIKPDGIIEIPAGETYKTIETCQRVWNELFLHDADRQALIINLGGGVVGDLGGFVASTYKRGIKFIQVPTTLLSQLDASIGGKVGVDFLSLKNALGVFNNPEAVFINPAFFDTLSDRQLKSGFAEALKHALIADRSMWDNIKGITDLRTIDWEPFLEESLLIKKRIVENDPYEKGPRKALNFGHTIGHAIEGVLLETEHSLLHGEAVLLGMIAESKIAQIRGLLNENELSEITNHLRKYVDFSFDLQQRDMIINLIKGDKKNEGDKILCTLLNAIGQYAINQDISLEEVEVGLIYLEEQFDYSNV</sequence>
<dbReference type="Gene3D" id="1.20.1090.10">
    <property type="entry name" value="Dehydroquinate synthase-like - alpha domain"/>
    <property type="match status" value="1"/>
</dbReference>
<evidence type="ECO:0000256" key="11">
    <source>
        <dbReference type="ARBA" id="ARBA00022605"/>
    </source>
</evidence>
<dbReference type="NCBIfam" id="TIGR01357">
    <property type="entry name" value="aroB"/>
    <property type="match status" value="1"/>
</dbReference>
<evidence type="ECO:0000256" key="8">
    <source>
        <dbReference type="ARBA" id="ARBA00013031"/>
    </source>
</evidence>
<reference evidence="22" key="1">
    <citation type="submission" date="2021-06" db="EMBL/GenBank/DDBJ databases">
        <title>44 bacteria genomes isolated from Dapeng, Shenzhen.</title>
        <authorList>
            <person name="Zheng W."/>
            <person name="Yu S."/>
            <person name="Huang Y."/>
        </authorList>
    </citation>
    <scope>NUCLEOTIDE SEQUENCE</scope>
    <source>
        <strain evidence="22">DP5N28-2</strain>
    </source>
</reference>
<evidence type="ECO:0000256" key="13">
    <source>
        <dbReference type="ARBA" id="ARBA00022741"/>
    </source>
</evidence>
<evidence type="ECO:0000313" key="22">
    <source>
        <dbReference type="EMBL" id="MBY5958266.1"/>
    </source>
</evidence>
<dbReference type="GO" id="GO:0000166">
    <property type="term" value="F:nucleotide binding"/>
    <property type="evidence" value="ECO:0007669"/>
    <property type="project" value="UniProtKB-KW"/>
</dbReference>
<dbReference type="GO" id="GO:0009073">
    <property type="term" value="P:aromatic amino acid family biosynthetic process"/>
    <property type="evidence" value="ECO:0007669"/>
    <property type="project" value="UniProtKB-KW"/>
</dbReference>
<evidence type="ECO:0000256" key="7">
    <source>
        <dbReference type="ARBA" id="ARBA00005412"/>
    </source>
</evidence>
<comment type="cofactor">
    <cofactor evidence="3">
        <name>Co(2+)</name>
        <dbReference type="ChEBI" id="CHEBI:48828"/>
    </cofactor>
</comment>
<evidence type="ECO:0000256" key="19">
    <source>
        <dbReference type="NCBIfam" id="TIGR01357"/>
    </source>
</evidence>
<evidence type="ECO:0000256" key="15">
    <source>
        <dbReference type="ARBA" id="ARBA00023027"/>
    </source>
</evidence>
<evidence type="ECO:0000256" key="17">
    <source>
        <dbReference type="ARBA" id="ARBA00023239"/>
    </source>
</evidence>
<dbReference type="InterPro" id="IPR016037">
    <property type="entry name" value="DHQ_synth_AroB"/>
</dbReference>
<evidence type="ECO:0000256" key="3">
    <source>
        <dbReference type="ARBA" id="ARBA00001941"/>
    </source>
</evidence>
<dbReference type="GO" id="GO:0005737">
    <property type="term" value="C:cytoplasm"/>
    <property type="evidence" value="ECO:0007669"/>
    <property type="project" value="UniProtKB-SubCell"/>
</dbReference>
<evidence type="ECO:0000256" key="16">
    <source>
        <dbReference type="ARBA" id="ARBA00023141"/>
    </source>
</evidence>
<comment type="caution">
    <text evidence="22">The sequence shown here is derived from an EMBL/GenBank/DDBJ whole genome shotgun (WGS) entry which is preliminary data.</text>
</comment>
<comment type="cofactor">
    <cofactor evidence="2">
        <name>NAD(+)</name>
        <dbReference type="ChEBI" id="CHEBI:57540"/>
    </cofactor>
</comment>
<keyword evidence="17 22" id="KW-0456">Lyase</keyword>
<comment type="similarity">
    <text evidence="7">Belongs to the sugar phosphate cyclases superfamily. Dehydroquinate synthase family.</text>
</comment>
<feature type="domain" description="3-dehydroquinate synthase C-terminal" evidence="21">
    <location>
        <begin position="174"/>
        <end position="314"/>
    </location>
</feature>
<protein>
    <recommendedName>
        <fullName evidence="9 19">3-dehydroquinate synthase</fullName>
        <ecNumber evidence="8 19">4.2.3.4</ecNumber>
    </recommendedName>
</protein>
<dbReference type="AlphaFoldDB" id="A0A953HU55"/>
<dbReference type="Proteomes" id="UP000753961">
    <property type="component" value="Unassembled WGS sequence"/>
</dbReference>
<organism evidence="22 23">
    <name type="scientific">Membranihabitans marinus</name>
    <dbReference type="NCBI Taxonomy" id="1227546"/>
    <lineage>
        <taxon>Bacteria</taxon>
        <taxon>Pseudomonadati</taxon>
        <taxon>Bacteroidota</taxon>
        <taxon>Saprospiria</taxon>
        <taxon>Saprospirales</taxon>
        <taxon>Saprospiraceae</taxon>
        <taxon>Membranihabitans</taxon>
    </lineage>
</organism>
<dbReference type="RefSeq" id="WP_222579804.1">
    <property type="nucleotide sequence ID" value="NZ_JAHVHU010000008.1"/>
</dbReference>
<dbReference type="GO" id="GO:0009423">
    <property type="term" value="P:chorismate biosynthetic process"/>
    <property type="evidence" value="ECO:0007669"/>
    <property type="project" value="UniProtKB-UniRule"/>
</dbReference>
<comment type="pathway">
    <text evidence="6">Metabolic intermediate biosynthesis; chorismate biosynthesis; chorismate from D-erythrose 4-phosphate and phosphoenolpyruvate: step 2/7.</text>
</comment>
<dbReference type="GO" id="GO:0003856">
    <property type="term" value="F:3-dehydroquinate synthase activity"/>
    <property type="evidence" value="ECO:0007669"/>
    <property type="project" value="UniProtKB-UniRule"/>
</dbReference>
<dbReference type="InterPro" id="IPR030960">
    <property type="entry name" value="DHQS/DOIS_N"/>
</dbReference>
<keyword evidence="23" id="KW-1185">Reference proteome</keyword>
<keyword evidence="13" id="KW-0547">Nucleotide-binding</keyword>
<dbReference type="InterPro" id="IPR050071">
    <property type="entry name" value="Dehydroquinate_synthase"/>
</dbReference>
<keyword evidence="12" id="KW-0479">Metal-binding</keyword>
<dbReference type="Pfam" id="PF24621">
    <property type="entry name" value="DHQS_C"/>
    <property type="match status" value="1"/>
</dbReference>
<keyword evidence="10" id="KW-0963">Cytoplasm</keyword>
<feature type="domain" description="3-dehydroquinate synthase N-terminal" evidence="20">
    <location>
        <begin position="60"/>
        <end position="172"/>
    </location>
</feature>
<keyword evidence="16" id="KW-0057">Aromatic amino acid biosynthesis</keyword>
<dbReference type="EMBL" id="JAHVHU010000008">
    <property type="protein sequence ID" value="MBY5958266.1"/>
    <property type="molecule type" value="Genomic_DNA"/>
</dbReference>
<dbReference type="CDD" id="cd08195">
    <property type="entry name" value="DHQS"/>
    <property type="match status" value="1"/>
</dbReference>
<evidence type="ECO:0000256" key="9">
    <source>
        <dbReference type="ARBA" id="ARBA00017684"/>
    </source>
</evidence>
<evidence type="ECO:0000256" key="2">
    <source>
        <dbReference type="ARBA" id="ARBA00001911"/>
    </source>
</evidence>
<evidence type="ECO:0000256" key="4">
    <source>
        <dbReference type="ARBA" id="ARBA00003485"/>
    </source>
</evidence>
<name>A0A953HU55_9BACT</name>
<comment type="subcellular location">
    <subcellularLocation>
        <location evidence="5">Cytoplasm</location>
    </subcellularLocation>
</comment>
<dbReference type="SUPFAM" id="SSF56796">
    <property type="entry name" value="Dehydroquinate synthase-like"/>
    <property type="match status" value="1"/>
</dbReference>
<dbReference type="Gene3D" id="3.40.50.1970">
    <property type="match status" value="1"/>
</dbReference>
<dbReference type="InterPro" id="IPR030963">
    <property type="entry name" value="DHQ_synth_fam"/>
</dbReference>
<dbReference type="Pfam" id="PF01761">
    <property type="entry name" value="DHQ_synthase"/>
    <property type="match status" value="1"/>
</dbReference>
<dbReference type="GO" id="GO:0008652">
    <property type="term" value="P:amino acid biosynthetic process"/>
    <property type="evidence" value="ECO:0007669"/>
    <property type="project" value="UniProtKB-KW"/>
</dbReference>
<keyword evidence="15" id="KW-0520">NAD</keyword>
<evidence type="ECO:0000256" key="1">
    <source>
        <dbReference type="ARBA" id="ARBA00001393"/>
    </source>
</evidence>
<evidence type="ECO:0000256" key="12">
    <source>
        <dbReference type="ARBA" id="ARBA00022723"/>
    </source>
</evidence>
<dbReference type="EC" id="4.2.3.4" evidence="8 19"/>
<accession>A0A953HU55</accession>
<dbReference type="PIRSF" id="PIRSF001455">
    <property type="entry name" value="DHQ_synth"/>
    <property type="match status" value="1"/>
</dbReference>
<comment type="function">
    <text evidence="4">Catalyzes the conversion of 3-deoxy-D-arabino-heptulosonate 7-phosphate (DAHP) to dehydroquinate (DHQ).</text>
</comment>
<evidence type="ECO:0000256" key="10">
    <source>
        <dbReference type="ARBA" id="ARBA00022490"/>
    </source>
</evidence>
<evidence type="ECO:0000256" key="6">
    <source>
        <dbReference type="ARBA" id="ARBA00004661"/>
    </source>
</evidence>
<evidence type="ECO:0000256" key="5">
    <source>
        <dbReference type="ARBA" id="ARBA00004496"/>
    </source>
</evidence>
<dbReference type="PANTHER" id="PTHR43622:SF7">
    <property type="entry name" value="3-DEHYDROQUINATE SYNTHASE, CHLOROPLASTIC"/>
    <property type="match status" value="1"/>
</dbReference>
<evidence type="ECO:0000256" key="14">
    <source>
        <dbReference type="ARBA" id="ARBA00022833"/>
    </source>
</evidence>
<proteinExistence type="inferred from homology"/>
<evidence type="ECO:0000256" key="18">
    <source>
        <dbReference type="ARBA" id="ARBA00023285"/>
    </source>
</evidence>
<gene>
    <name evidence="22" type="primary">aroB</name>
    <name evidence="22" type="ORF">KUV50_09000</name>
</gene>
<evidence type="ECO:0000313" key="23">
    <source>
        <dbReference type="Proteomes" id="UP000753961"/>
    </source>
</evidence>
<dbReference type="GO" id="GO:0046872">
    <property type="term" value="F:metal ion binding"/>
    <property type="evidence" value="ECO:0007669"/>
    <property type="project" value="UniProtKB-KW"/>
</dbReference>
<comment type="catalytic activity">
    <reaction evidence="1">
        <text>7-phospho-2-dehydro-3-deoxy-D-arabino-heptonate = 3-dehydroquinate + phosphate</text>
        <dbReference type="Rhea" id="RHEA:21968"/>
        <dbReference type="ChEBI" id="CHEBI:32364"/>
        <dbReference type="ChEBI" id="CHEBI:43474"/>
        <dbReference type="ChEBI" id="CHEBI:58394"/>
        <dbReference type="EC" id="4.2.3.4"/>
    </reaction>
</comment>